<protein>
    <submittedName>
        <fullName evidence="1">Uncharacterized protein</fullName>
    </submittedName>
</protein>
<dbReference type="RefSeq" id="WP_130412744.1">
    <property type="nucleotide sequence ID" value="NZ_SGWX01000001.1"/>
</dbReference>
<accession>A0A4Q7LZ67</accession>
<evidence type="ECO:0000313" key="1">
    <source>
        <dbReference type="EMBL" id="RZS60656.1"/>
    </source>
</evidence>
<dbReference type="EMBL" id="SGWX01000001">
    <property type="protein sequence ID" value="RZS60656.1"/>
    <property type="molecule type" value="Genomic_DNA"/>
</dbReference>
<dbReference type="OrthoDB" id="3214269at2"/>
<dbReference type="Proteomes" id="UP000293852">
    <property type="component" value="Unassembled WGS sequence"/>
</dbReference>
<comment type="caution">
    <text evidence="1">The sequence shown here is derived from an EMBL/GenBank/DDBJ whole genome shotgun (WGS) entry which is preliminary data.</text>
</comment>
<gene>
    <name evidence="1" type="ORF">EV386_0927</name>
</gene>
<keyword evidence="2" id="KW-1185">Reference proteome</keyword>
<reference evidence="1 2" key="1">
    <citation type="submission" date="2019-02" db="EMBL/GenBank/DDBJ databases">
        <title>Sequencing the genomes of 1000 actinobacteria strains.</title>
        <authorList>
            <person name="Klenk H.-P."/>
        </authorList>
    </citation>
    <scope>NUCLEOTIDE SEQUENCE [LARGE SCALE GENOMIC DNA]</scope>
    <source>
        <strain evidence="1 2">DSM 16932</strain>
    </source>
</reference>
<evidence type="ECO:0000313" key="2">
    <source>
        <dbReference type="Proteomes" id="UP000293852"/>
    </source>
</evidence>
<sequence length="86" mass="10169">MRDYDLVQHVADSLGTNTSEARRVIFDVVHYFAEPVDEYIRRRHLECRSRGMKNDAIYDLLKNEIQGRLFAAPQLSIRQIRRTIYG</sequence>
<organism evidence="1 2">
    <name type="scientific">Xylanimonas ulmi</name>
    <dbReference type="NCBI Taxonomy" id="228973"/>
    <lineage>
        <taxon>Bacteria</taxon>
        <taxon>Bacillati</taxon>
        <taxon>Actinomycetota</taxon>
        <taxon>Actinomycetes</taxon>
        <taxon>Micrococcales</taxon>
        <taxon>Promicromonosporaceae</taxon>
        <taxon>Xylanimonas</taxon>
    </lineage>
</organism>
<name>A0A4Q7LZ67_9MICO</name>
<dbReference type="AlphaFoldDB" id="A0A4Q7LZ67"/>
<proteinExistence type="predicted"/>